<evidence type="ECO:0000256" key="7">
    <source>
        <dbReference type="ARBA" id="ARBA00022605"/>
    </source>
</evidence>
<feature type="domain" description="ATP-grasp" evidence="20">
    <location>
        <begin position="679"/>
        <end position="870"/>
    </location>
</feature>
<feature type="region of interest" description="Carboxyphosphate synthetic domain" evidence="19">
    <location>
        <begin position="1"/>
        <end position="403"/>
    </location>
</feature>
<dbReference type="Gene3D" id="3.40.50.1380">
    <property type="entry name" value="Methylglyoxal synthase-like domain"/>
    <property type="match status" value="1"/>
</dbReference>
<feature type="binding site" evidence="19">
    <location>
        <position position="829"/>
    </location>
    <ligand>
        <name>Mg(2+)</name>
        <dbReference type="ChEBI" id="CHEBI:18420"/>
        <label>3</label>
    </ligand>
</feature>
<dbReference type="PROSITE" id="PS51855">
    <property type="entry name" value="MGS"/>
    <property type="match status" value="1"/>
</dbReference>
<feature type="binding site" evidence="19">
    <location>
        <position position="299"/>
    </location>
    <ligand>
        <name>Mn(2+)</name>
        <dbReference type="ChEBI" id="CHEBI:29035"/>
        <label>2</label>
    </ligand>
</feature>
<feature type="binding site" evidence="19">
    <location>
        <position position="754"/>
    </location>
    <ligand>
        <name>ATP</name>
        <dbReference type="ChEBI" id="CHEBI:30616"/>
        <label>2</label>
    </ligand>
</feature>
<dbReference type="NCBIfam" id="TIGR01369">
    <property type="entry name" value="CPSaseII_lrg"/>
    <property type="match status" value="1"/>
</dbReference>
<evidence type="ECO:0000259" key="20">
    <source>
        <dbReference type="PROSITE" id="PS50975"/>
    </source>
</evidence>
<feature type="binding site" evidence="19">
    <location>
        <position position="788"/>
    </location>
    <ligand>
        <name>ATP</name>
        <dbReference type="ChEBI" id="CHEBI:30616"/>
        <label>2</label>
    </ligand>
</feature>
<keyword evidence="8" id="KW-0479">Metal-binding</keyword>
<feature type="domain" description="MGS-like" evidence="21">
    <location>
        <begin position="937"/>
        <end position="1073"/>
    </location>
</feature>
<evidence type="ECO:0000256" key="10">
    <source>
        <dbReference type="ARBA" id="ARBA00022741"/>
    </source>
</evidence>
<feature type="binding site" evidence="19">
    <location>
        <position position="299"/>
    </location>
    <ligand>
        <name>Mg(2+)</name>
        <dbReference type="ChEBI" id="CHEBI:18420"/>
        <label>2</label>
    </ligand>
</feature>
<dbReference type="InterPro" id="IPR016185">
    <property type="entry name" value="PreATP-grasp_dom_sf"/>
</dbReference>
<feature type="binding site" evidence="19">
    <location>
        <position position="756"/>
    </location>
    <ligand>
        <name>ATP</name>
        <dbReference type="ChEBI" id="CHEBI:30616"/>
        <label>2</label>
    </ligand>
</feature>
<feature type="domain" description="ATP-grasp" evidence="20">
    <location>
        <begin position="133"/>
        <end position="328"/>
    </location>
</feature>
<dbReference type="FunFam" id="1.10.1030.10:FF:000002">
    <property type="entry name" value="Carbamoyl-phosphate synthase large chain"/>
    <property type="match status" value="1"/>
</dbReference>
<feature type="binding site" evidence="19">
    <location>
        <position position="208"/>
    </location>
    <ligand>
        <name>ATP</name>
        <dbReference type="ChEBI" id="CHEBI:30616"/>
        <label>1</label>
    </ligand>
</feature>
<dbReference type="Proteomes" id="UP000242301">
    <property type="component" value="Unassembled WGS sequence"/>
</dbReference>
<comment type="cofactor">
    <cofactor evidence="1">
        <name>Mn(2+)</name>
        <dbReference type="ChEBI" id="CHEBI:29035"/>
    </cofactor>
</comment>
<dbReference type="Gene3D" id="3.40.50.20">
    <property type="match status" value="2"/>
</dbReference>
<comment type="pathway">
    <text evidence="2 19">Pyrimidine metabolism; UMP biosynthesis via de novo pathway; (S)-dihydroorotate from bicarbonate: step 1/3.</text>
</comment>
<dbReference type="InterPro" id="IPR005483">
    <property type="entry name" value="CPSase_dom"/>
</dbReference>
<dbReference type="STRING" id="1715285.SOFFGTOCOR_0043"/>
<evidence type="ECO:0000256" key="9">
    <source>
        <dbReference type="ARBA" id="ARBA00022737"/>
    </source>
</evidence>
<dbReference type="PROSITE" id="PS00867">
    <property type="entry name" value="CPSASE_2"/>
    <property type="match status" value="2"/>
</dbReference>
<dbReference type="PRINTS" id="PR00098">
    <property type="entry name" value="CPSASE"/>
</dbReference>
<feature type="binding site" evidence="19">
    <location>
        <position position="210"/>
    </location>
    <ligand>
        <name>ATP</name>
        <dbReference type="ChEBI" id="CHEBI:30616"/>
        <label>1</label>
    </ligand>
</feature>
<feature type="binding site" evidence="19">
    <location>
        <position position="299"/>
    </location>
    <ligand>
        <name>Mg(2+)</name>
        <dbReference type="ChEBI" id="CHEBI:18420"/>
        <label>1</label>
    </ligand>
</feature>
<feature type="binding site" evidence="19">
    <location>
        <position position="761"/>
    </location>
    <ligand>
        <name>ATP</name>
        <dbReference type="ChEBI" id="CHEBI:30616"/>
        <label>2</label>
    </ligand>
</feature>
<keyword evidence="12" id="KW-0460">Magnesium</keyword>
<feature type="binding site" evidence="19">
    <location>
        <position position="285"/>
    </location>
    <ligand>
        <name>Mg(2+)</name>
        <dbReference type="ChEBI" id="CHEBI:18420"/>
        <label>1</label>
    </ligand>
</feature>
<dbReference type="SUPFAM" id="SSF52335">
    <property type="entry name" value="Methylglyoxal synthase-like"/>
    <property type="match status" value="1"/>
</dbReference>
<comment type="catalytic activity">
    <reaction evidence="15 19">
        <text>hydrogencarbonate + NH4(+) + 2 ATP = carbamoyl phosphate + 2 ADP + phosphate + 2 H(+)</text>
        <dbReference type="Rhea" id="RHEA:18029"/>
        <dbReference type="ChEBI" id="CHEBI:15378"/>
        <dbReference type="ChEBI" id="CHEBI:17544"/>
        <dbReference type="ChEBI" id="CHEBI:28938"/>
        <dbReference type="ChEBI" id="CHEBI:30616"/>
        <dbReference type="ChEBI" id="CHEBI:43474"/>
        <dbReference type="ChEBI" id="CHEBI:58228"/>
        <dbReference type="ChEBI" id="CHEBI:456216"/>
        <dbReference type="EC" id="6.3.4.16"/>
    </reaction>
</comment>
<dbReference type="GO" id="GO:0006526">
    <property type="term" value="P:L-arginine biosynthetic process"/>
    <property type="evidence" value="ECO:0007669"/>
    <property type="project" value="UniProtKB-UniRule"/>
</dbReference>
<feature type="binding site" evidence="19">
    <location>
        <position position="285"/>
    </location>
    <ligand>
        <name>Mn(2+)</name>
        <dbReference type="ChEBI" id="CHEBI:29035"/>
        <label>1</label>
    </ligand>
</feature>
<dbReference type="UniPathway" id="UPA00068">
    <property type="reaction ID" value="UER00171"/>
</dbReference>
<feature type="binding site" evidence="19">
    <location>
        <position position="299"/>
    </location>
    <ligand>
        <name>ATP</name>
        <dbReference type="ChEBI" id="CHEBI:30616"/>
        <label>1</label>
    </ligand>
</feature>
<organism evidence="22 23">
    <name type="scientific">Candidatus Providencia siddallii</name>
    <dbReference type="NCBI Taxonomy" id="1715285"/>
    <lineage>
        <taxon>Bacteria</taxon>
        <taxon>Pseudomonadati</taxon>
        <taxon>Pseudomonadota</taxon>
        <taxon>Gammaproteobacteria</taxon>
        <taxon>Enterobacterales</taxon>
        <taxon>Morganellaceae</taxon>
        <taxon>Providencia</taxon>
    </lineage>
</organism>
<keyword evidence="23" id="KW-1185">Reference proteome</keyword>
<dbReference type="SUPFAM" id="SSF48108">
    <property type="entry name" value="Carbamoyl phosphate synthetase, large subunit connection domain"/>
    <property type="match status" value="1"/>
</dbReference>
<sequence>MAKRTDIKSILILGAGPITIGQACEFDYSGVQACNAIREEGYRVILINSNLATIMTDPEIADATYIEPIHLEVVRKIIEKERPDAILATMGGQTALNCAIELQRNGILKEFGVTMIGATAESIYKAEDRQCFDKAMKKIGLDTAKSGVAHNIHEARAILKTIGFPCIIRPSFTIGGSGSGIAYNIDEFEEICTYSFALSTTKKILIDESLIGWKEYEIEVVRDKKDNCIIVCSIENFDPMGIHTGDSIAVAPAQTLTDKEYQIMRNASISVLREIGIETGGSNVQFAINPKDGRLIIIEMNPRVSRSSALASKATGFPIAKIAAKLAIGYSLDELKNNITGNYTPASFEPTIDYVVTKIPRFNFEKFSGTNDRLTTQMKSIGEVMAIGRTFQESIQKALRALEVGATGLNPKVNQNNPDVLKYIYYELKYAGAERIWYIADAFRTGLSVDIVFNLTKIDKWFLVQLEELVKLEEIIIKKGISGITKDFLRVLKRKGFSDARLGDLLKLSEEIIRNLRQSYNLHPVYKRIDTCAAEFSAYSAYMYSTYEDECESNPNYNKNKIMILGGGPNRIGQGIEFDYCCVHAAIALREDGYETIIVNCNPETVSTDYDISDRLYFEPITIEDILEIINIERPDGVIVQYGGQTPLKLSRMLETAGVVIIGTSPDNIDRAEDRKRFQKVVKNLNLKQPKNATVTTLEQAIKKSDTIGYPIIVRPSYVLGGSSMEIIYNEIDLKKYFQCAINVSNNSPVLLDSFLDNAIEVDVDAICDGKMVLIGGIMEHIEHAGVHSGDSACSLPAYTLSKKIQDSIRKQVNNLAFELGIHGLMNTQFAVKNNEIYLIEVNPRAARTIPFVSKATGIPLAKIAARVMVGKTLSQLNITKEIIPPYFSVKKVVLPFNKFQGIDPILGPEMRSTGEVMGIGKSFAEAFAKAMLGSNSIIKKSGRVLLSVRKEDKIRIVDLAIKLLKQGYKLDATRGTAVVLCNAGIIPRIVNKVNQGHPNIHDRIKNGEYDYIVNTTSERKAIEDSKLIRRTALQYKVHYDTTLNGGFATTMSLTVNPTDNINSLQEMHLLIK</sequence>
<feature type="binding site" evidence="19">
    <location>
        <position position="841"/>
    </location>
    <ligand>
        <name>Mn(2+)</name>
        <dbReference type="ChEBI" id="CHEBI:29035"/>
        <label>4</label>
    </ligand>
</feature>
<feature type="region of interest" description="Carbamoyl phosphate synthetic domain" evidence="19">
    <location>
        <begin position="554"/>
        <end position="936"/>
    </location>
</feature>
<evidence type="ECO:0000256" key="19">
    <source>
        <dbReference type="HAMAP-Rule" id="MF_01210"/>
    </source>
</evidence>
<dbReference type="FunFam" id="3.30.470.20:FF:000013">
    <property type="entry name" value="Carbamoyl-phosphate synthase large chain"/>
    <property type="match status" value="1"/>
</dbReference>
<feature type="binding site" evidence="19">
    <location>
        <position position="176"/>
    </location>
    <ligand>
        <name>ATP</name>
        <dbReference type="ChEBI" id="CHEBI:30616"/>
        <label>1</label>
    </ligand>
</feature>
<evidence type="ECO:0000256" key="11">
    <source>
        <dbReference type="ARBA" id="ARBA00022840"/>
    </source>
</evidence>
<feature type="binding site" evidence="19">
    <location>
        <position position="787"/>
    </location>
    <ligand>
        <name>ATP</name>
        <dbReference type="ChEBI" id="CHEBI:30616"/>
        <label>2</label>
    </ligand>
</feature>
<keyword evidence="11 19" id="KW-0067">ATP-binding</keyword>
<dbReference type="Pfam" id="PF02142">
    <property type="entry name" value="MGS"/>
    <property type="match status" value="1"/>
</dbReference>
<dbReference type="GO" id="GO:0046872">
    <property type="term" value="F:metal ion binding"/>
    <property type="evidence" value="ECO:0007669"/>
    <property type="project" value="UniProtKB-KW"/>
</dbReference>
<dbReference type="NCBIfam" id="NF009455">
    <property type="entry name" value="PRK12815.1"/>
    <property type="match status" value="1"/>
</dbReference>
<feature type="binding site" evidence="19">
    <location>
        <position position="215"/>
    </location>
    <ligand>
        <name>ATP</name>
        <dbReference type="ChEBI" id="CHEBI:30616"/>
        <label>1</label>
    </ligand>
</feature>
<feature type="binding site" evidence="19">
    <location>
        <position position="715"/>
    </location>
    <ligand>
        <name>ATP</name>
        <dbReference type="ChEBI" id="CHEBI:30616"/>
        <label>2</label>
    </ligand>
</feature>
<dbReference type="PANTHER" id="PTHR11405:SF53">
    <property type="entry name" value="CARBAMOYL-PHOSPHATE SYNTHASE [AMMONIA], MITOCHONDRIAL"/>
    <property type="match status" value="1"/>
</dbReference>
<gene>
    <name evidence="19 22" type="primary">carB</name>
    <name evidence="22" type="ORF">SOFFGTOCOR_0043</name>
</gene>
<dbReference type="InterPro" id="IPR006275">
    <property type="entry name" value="CPSase_lsu"/>
</dbReference>
<evidence type="ECO:0000313" key="22">
    <source>
        <dbReference type="EMBL" id="CRK85489.1"/>
    </source>
</evidence>
<comment type="subunit">
    <text evidence="18 19">Composed of two chains; the small (or glutamine) chain promotes the hydrolysis of glutamine to ammonia, which is used by the large (or ammonia) chain to synthesize carbamoyl phosphate. Tetramer of heterodimers (alpha,beta)4.</text>
</comment>
<comment type="pathway">
    <text evidence="3 19">Amino-acid biosynthesis; L-arginine biosynthesis; carbamoyl phosphate from bicarbonate: step 1/1.</text>
</comment>
<dbReference type="UniPathway" id="UPA00070">
    <property type="reaction ID" value="UER00115"/>
</dbReference>
<accession>A0A0M6W6K3</accession>
<evidence type="ECO:0000256" key="14">
    <source>
        <dbReference type="ARBA" id="ARBA00023211"/>
    </source>
</evidence>
<dbReference type="NCBIfam" id="NF003671">
    <property type="entry name" value="PRK05294.1"/>
    <property type="match status" value="1"/>
</dbReference>
<feature type="binding site" evidence="19">
    <location>
        <position position="241"/>
    </location>
    <ligand>
        <name>ATP</name>
        <dbReference type="ChEBI" id="CHEBI:30616"/>
        <label>1</label>
    </ligand>
</feature>
<feature type="binding site" evidence="19">
    <location>
        <position position="129"/>
    </location>
    <ligand>
        <name>ATP</name>
        <dbReference type="ChEBI" id="CHEBI:30616"/>
        <label>1</label>
    </ligand>
</feature>
<evidence type="ECO:0000256" key="12">
    <source>
        <dbReference type="ARBA" id="ARBA00022842"/>
    </source>
</evidence>
<dbReference type="FunFam" id="3.40.50.20:FF:000003">
    <property type="entry name" value="Carbamoyl-phosphate synthase large chain"/>
    <property type="match status" value="1"/>
</dbReference>
<protein>
    <recommendedName>
        <fullName evidence="19">Carbamoyl phosphate synthase large chain</fullName>
        <ecNumber evidence="19">6.3.4.16</ecNumber>
        <ecNumber evidence="19">6.3.5.5</ecNumber>
    </recommendedName>
    <alternativeName>
        <fullName evidence="19">Carbamoyl phosphate synthetase ammonia chain</fullName>
    </alternativeName>
</protein>
<keyword evidence="7 19" id="KW-0028">Amino-acid biosynthesis</keyword>
<comment type="domain">
    <text evidence="19">The large subunit is composed of 2 ATP-grasp domains that are involved in binding the 2 ATP molecules needed for carbamoyl phosphate synthesis. The N-terminal ATP-grasp domain (referred to as the carboxyphosphate synthetic component) catalyzes the ATP-dependent phosphorylation of hydrogencarbonate to carboxyphosphate and the subsequent nucleophilic attack by ammonia to form a carbamate intermediate. The C-terminal ATP-grasp domain (referred to as the carbamoyl phosphate synthetic component) then catalyzes the phosphorylation of carbamate with the second ATP to form the end product carbamoyl phosphate. The reactive and unstable enzyme intermediates are sequentially channeled from one active site to the next through the interior of the protein over a distance of at least 96 A.</text>
</comment>
<feature type="binding site" evidence="19">
    <location>
        <position position="175"/>
    </location>
    <ligand>
        <name>ATP</name>
        <dbReference type="ChEBI" id="CHEBI:30616"/>
        <label>1</label>
    </ligand>
</feature>
<evidence type="ECO:0000313" key="23">
    <source>
        <dbReference type="Proteomes" id="UP000242301"/>
    </source>
</evidence>
<evidence type="ECO:0000256" key="6">
    <source>
        <dbReference type="ARBA" id="ARBA00022598"/>
    </source>
</evidence>
<evidence type="ECO:0000256" key="1">
    <source>
        <dbReference type="ARBA" id="ARBA00001936"/>
    </source>
</evidence>
<dbReference type="Gene3D" id="3.30.470.20">
    <property type="entry name" value="ATP-grasp fold, B domain"/>
    <property type="match status" value="2"/>
</dbReference>
<proteinExistence type="inferred from homology"/>
<dbReference type="EC" id="6.3.4.16" evidence="19"/>
<evidence type="ECO:0000256" key="15">
    <source>
        <dbReference type="ARBA" id="ARBA00047359"/>
    </source>
</evidence>
<feature type="binding site" evidence="19">
    <location>
        <position position="243"/>
    </location>
    <ligand>
        <name>ATP</name>
        <dbReference type="ChEBI" id="CHEBI:30616"/>
        <label>1</label>
    </ligand>
</feature>
<keyword evidence="9 19" id="KW-0677">Repeat</keyword>
<comment type="function">
    <text evidence="17 19">Large subunit of the glutamine-dependent carbamoyl phosphate synthetase (CPSase). CPSase catalyzes the formation of carbamoyl phosphate from the ammonia moiety of glutamine, carbonate, and phosphate donated by ATP, constituting the first step of 2 biosynthetic pathways, one leading to arginine and/or urea and the other to pyrimidine nucleotides. The large subunit (synthetase) binds the substrates ammonia (free or transferred from glutamine from the small subunit), hydrogencarbonate and ATP and carries out an ATP-coupled ligase reaction, activating hydrogencarbonate by forming carboxy phosphate which reacts with ammonia to form carbamoyl phosphate.</text>
</comment>
<evidence type="ECO:0000256" key="3">
    <source>
        <dbReference type="ARBA" id="ARBA00005077"/>
    </source>
</evidence>
<dbReference type="CDD" id="cd01424">
    <property type="entry name" value="MGS_CPS_II"/>
    <property type="match status" value="1"/>
</dbReference>
<dbReference type="InterPro" id="IPR058047">
    <property type="entry name" value="CPSase_preATP-grasp"/>
</dbReference>
<dbReference type="FunFam" id="3.30.1490.20:FF:000001">
    <property type="entry name" value="Carbamoyl-phosphate synthase large chain"/>
    <property type="match status" value="1"/>
</dbReference>
<dbReference type="EMBL" id="CVRF01000001">
    <property type="protein sequence ID" value="CRK85489.1"/>
    <property type="molecule type" value="Genomic_DNA"/>
</dbReference>
<dbReference type="Pfam" id="PF02786">
    <property type="entry name" value="CPSase_L_D2"/>
    <property type="match status" value="2"/>
</dbReference>
<feature type="binding site" evidence="19">
    <location>
        <position position="301"/>
    </location>
    <ligand>
        <name>Mg(2+)</name>
        <dbReference type="ChEBI" id="CHEBI:18420"/>
        <label>2</label>
    </ligand>
</feature>
<feature type="binding site" evidence="19">
    <location>
        <position position="829"/>
    </location>
    <ligand>
        <name>Mn(2+)</name>
        <dbReference type="ChEBI" id="CHEBI:29035"/>
        <label>3</label>
    </ligand>
</feature>
<dbReference type="GO" id="GO:0006541">
    <property type="term" value="P:glutamine metabolic process"/>
    <property type="evidence" value="ECO:0007669"/>
    <property type="project" value="TreeGrafter"/>
</dbReference>
<dbReference type="Pfam" id="PF02787">
    <property type="entry name" value="CPSase_L_D3"/>
    <property type="match status" value="1"/>
</dbReference>
<comment type="similarity">
    <text evidence="4 19">Belongs to the CarB family.</text>
</comment>
<feature type="binding site" evidence="19">
    <location>
        <position position="301"/>
    </location>
    <ligand>
        <name>Mn(2+)</name>
        <dbReference type="ChEBI" id="CHEBI:29035"/>
        <label>2</label>
    </ligand>
</feature>
<evidence type="ECO:0000256" key="8">
    <source>
        <dbReference type="ARBA" id="ARBA00022723"/>
    </source>
</evidence>
<keyword evidence="13 19" id="KW-0665">Pyrimidine biosynthesis</keyword>
<dbReference type="GO" id="GO:0004087">
    <property type="term" value="F:carbamoyl-phosphate synthase (ammonia) activity"/>
    <property type="evidence" value="ECO:0007669"/>
    <property type="project" value="UniProtKB-EC"/>
</dbReference>
<feature type="binding site" evidence="19">
    <location>
        <position position="299"/>
    </location>
    <ligand>
        <name>Mn(2+)</name>
        <dbReference type="ChEBI" id="CHEBI:29035"/>
        <label>1</label>
    </ligand>
</feature>
<dbReference type="SMART" id="SM01096">
    <property type="entry name" value="CPSase_L_D3"/>
    <property type="match status" value="1"/>
</dbReference>
<comment type="catalytic activity">
    <reaction evidence="16 19">
        <text>hydrogencarbonate + L-glutamine + 2 ATP + H2O = carbamoyl phosphate + L-glutamate + 2 ADP + phosphate + 2 H(+)</text>
        <dbReference type="Rhea" id="RHEA:18633"/>
        <dbReference type="ChEBI" id="CHEBI:15377"/>
        <dbReference type="ChEBI" id="CHEBI:15378"/>
        <dbReference type="ChEBI" id="CHEBI:17544"/>
        <dbReference type="ChEBI" id="CHEBI:29985"/>
        <dbReference type="ChEBI" id="CHEBI:30616"/>
        <dbReference type="ChEBI" id="CHEBI:43474"/>
        <dbReference type="ChEBI" id="CHEBI:58228"/>
        <dbReference type="ChEBI" id="CHEBI:58359"/>
        <dbReference type="ChEBI" id="CHEBI:456216"/>
        <dbReference type="EC" id="6.3.5.5"/>
    </reaction>
</comment>
<dbReference type="GO" id="GO:0044205">
    <property type="term" value="P:'de novo' UMP biosynthetic process"/>
    <property type="evidence" value="ECO:0007669"/>
    <property type="project" value="UniProtKB-UniRule"/>
</dbReference>
<feature type="binding site" evidence="19">
    <location>
        <position position="829"/>
    </location>
    <ligand>
        <name>ATP</name>
        <dbReference type="ChEBI" id="CHEBI:30616"/>
        <label>2</label>
    </ligand>
</feature>
<dbReference type="Gene3D" id="1.10.1030.10">
    <property type="entry name" value="Carbamoyl-phosphate synthetase, large subunit oligomerisation domain"/>
    <property type="match status" value="1"/>
</dbReference>
<keyword evidence="10 19" id="KW-0547">Nucleotide-binding</keyword>
<dbReference type="GO" id="GO:0005737">
    <property type="term" value="C:cytoplasm"/>
    <property type="evidence" value="ECO:0007669"/>
    <property type="project" value="TreeGrafter"/>
</dbReference>
<dbReference type="InterPro" id="IPR036914">
    <property type="entry name" value="MGS-like_dom_sf"/>
</dbReference>
<dbReference type="HAMAP" id="MF_01210_B">
    <property type="entry name" value="CPSase_L_chain_B"/>
    <property type="match status" value="1"/>
</dbReference>
<feature type="binding site" evidence="19">
    <location>
        <position position="843"/>
    </location>
    <ligand>
        <name>Mn(2+)</name>
        <dbReference type="ChEBI" id="CHEBI:29035"/>
        <label>4</label>
    </ligand>
</feature>
<feature type="binding site" evidence="19">
    <location>
        <position position="843"/>
    </location>
    <ligand>
        <name>Mg(2+)</name>
        <dbReference type="ChEBI" id="CHEBI:18420"/>
        <label>4</label>
    </ligand>
</feature>
<dbReference type="EC" id="6.3.5.5" evidence="19"/>
<dbReference type="PANTHER" id="PTHR11405">
    <property type="entry name" value="CARBAMOYLTRANSFERASE FAMILY MEMBER"/>
    <property type="match status" value="1"/>
</dbReference>
<dbReference type="InterPro" id="IPR033937">
    <property type="entry name" value="MGS_CPS_CarB"/>
</dbReference>
<evidence type="ECO:0000256" key="5">
    <source>
        <dbReference type="ARBA" id="ARBA00022571"/>
    </source>
</evidence>
<dbReference type="PROSITE" id="PS51257">
    <property type="entry name" value="PROKAR_LIPOPROTEIN"/>
    <property type="match status" value="1"/>
</dbReference>
<dbReference type="InterPro" id="IPR005480">
    <property type="entry name" value="CPSase_lsu_oligo"/>
</dbReference>
<reference evidence="23" key="1">
    <citation type="submission" date="2015-05" db="EMBL/GenBank/DDBJ databases">
        <authorList>
            <person name="Manzano-Marin A."/>
        </authorList>
    </citation>
    <scope>NUCLEOTIDE SEQUENCE [LARGE SCALE GENOMIC DNA]</scope>
    <source>
        <strain evidence="23">officinalis</strain>
    </source>
</reference>
<feature type="binding site" evidence="19">
    <location>
        <position position="786"/>
    </location>
    <ligand>
        <name>ATP</name>
        <dbReference type="ChEBI" id="CHEBI:30616"/>
        <label>2</label>
    </ligand>
</feature>
<dbReference type="SUPFAM" id="SSF56059">
    <property type="entry name" value="Glutathione synthetase ATP-binding domain-like"/>
    <property type="match status" value="2"/>
</dbReference>
<dbReference type="GO" id="GO:0005524">
    <property type="term" value="F:ATP binding"/>
    <property type="evidence" value="ECO:0007669"/>
    <property type="project" value="UniProtKB-UniRule"/>
</dbReference>
<comment type="cofactor">
    <cofactor evidence="19">
        <name>Mg(2+)</name>
        <dbReference type="ChEBI" id="CHEBI:18420"/>
    </cofactor>
    <cofactor evidence="19">
        <name>Mn(2+)</name>
        <dbReference type="ChEBI" id="CHEBI:29035"/>
    </cofactor>
    <text evidence="19">Binds 4 Mg(2+) or Mn(2+) ions per subunit.</text>
</comment>
<feature type="binding site" evidence="19">
    <location>
        <position position="841"/>
    </location>
    <ligand>
        <name>Mn(2+)</name>
        <dbReference type="ChEBI" id="CHEBI:29035"/>
        <label>3</label>
    </ligand>
</feature>
<evidence type="ECO:0000256" key="16">
    <source>
        <dbReference type="ARBA" id="ARBA00048816"/>
    </source>
</evidence>
<evidence type="ECO:0000259" key="21">
    <source>
        <dbReference type="PROSITE" id="PS51855"/>
    </source>
</evidence>
<keyword evidence="6 19" id="KW-0436">Ligase</keyword>
<dbReference type="InterPro" id="IPR011761">
    <property type="entry name" value="ATP-grasp"/>
</dbReference>
<dbReference type="InterPro" id="IPR036897">
    <property type="entry name" value="CarbamoylP_synth_lsu_oligo_sf"/>
</dbReference>
<dbReference type="SUPFAM" id="SSF52440">
    <property type="entry name" value="PreATP-grasp domain"/>
    <property type="match status" value="2"/>
</dbReference>
<dbReference type="FunFam" id="3.30.470.20:FF:000007">
    <property type="entry name" value="Carbamoyl-phosphate synthase large chain"/>
    <property type="match status" value="1"/>
</dbReference>
<evidence type="ECO:0000256" key="17">
    <source>
        <dbReference type="ARBA" id="ARBA00057223"/>
    </source>
</evidence>
<name>A0A0M6W6K3_9GAMM</name>
<evidence type="ECO:0000256" key="4">
    <source>
        <dbReference type="ARBA" id="ARBA00009799"/>
    </source>
</evidence>
<feature type="binding site" evidence="19">
    <location>
        <position position="242"/>
    </location>
    <ligand>
        <name>ATP</name>
        <dbReference type="ChEBI" id="CHEBI:30616"/>
        <label>1</label>
    </ligand>
</feature>
<feature type="binding site" evidence="19">
    <location>
        <position position="841"/>
    </location>
    <ligand>
        <name>Mg(2+)</name>
        <dbReference type="ChEBI" id="CHEBI:18420"/>
        <label>3</label>
    </ligand>
</feature>
<evidence type="ECO:0000256" key="2">
    <source>
        <dbReference type="ARBA" id="ARBA00004812"/>
    </source>
</evidence>
<dbReference type="InterPro" id="IPR005479">
    <property type="entry name" value="CPAse_ATP-bd"/>
</dbReference>
<feature type="binding site" evidence="19">
    <location>
        <position position="841"/>
    </location>
    <ligand>
        <name>Mg(2+)</name>
        <dbReference type="ChEBI" id="CHEBI:18420"/>
        <label>4</label>
    </ligand>
</feature>
<dbReference type="PROSITE" id="PS50975">
    <property type="entry name" value="ATP_GRASP"/>
    <property type="match status" value="2"/>
</dbReference>
<feature type="binding site" evidence="19">
    <location>
        <position position="285"/>
    </location>
    <ligand>
        <name>ATP</name>
        <dbReference type="ChEBI" id="CHEBI:30616"/>
        <label>1</label>
    </ligand>
</feature>
<dbReference type="Pfam" id="PF25596">
    <property type="entry name" value="CPSase_L_D1"/>
    <property type="match status" value="2"/>
</dbReference>
<feature type="region of interest" description="Oligomerization domain" evidence="19">
    <location>
        <begin position="404"/>
        <end position="553"/>
    </location>
</feature>
<feature type="binding site" evidence="19">
    <location>
        <position position="789"/>
    </location>
    <ligand>
        <name>ATP</name>
        <dbReference type="ChEBI" id="CHEBI:30616"/>
        <label>2</label>
    </ligand>
</feature>
<evidence type="ECO:0000256" key="18">
    <source>
        <dbReference type="ARBA" id="ARBA00062056"/>
    </source>
</evidence>
<feature type="region of interest" description="Allosteric domain" evidence="19">
    <location>
        <begin position="937"/>
        <end position="1073"/>
    </location>
</feature>
<feature type="binding site" evidence="19">
    <location>
        <position position="169"/>
    </location>
    <ligand>
        <name>ATP</name>
        <dbReference type="ChEBI" id="CHEBI:30616"/>
        <label>1</label>
    </ligand>
</feature>
<dbReference type="AlphaFoldDB" id="A0A0M6W6K3"/>
<dbReference type="GO" id="GO:0004088">
    <property type="term" value="F:carbamoyl-phosphate synthase (glutamine-hydrolyzing) activity"/>
    <property type="evidence" value="ECO:0007669"/>
    <property type="project" value="UniProtKB-UniRule"/>
</dbReference>
<dbReference type="PROSITE" id="PS00866">
    <property type="entry name" value="CPSASE_1"/>
    <property type="match status" value="1"/>
</dbReference>
<keyword evidence="14" id="KW-0464">Manganese</keyword>
<dbReference type="SMART" id="SM00851">
    <property type="entry name" value="MGS"/>
    <property type="match status" value="1"/>
</dbReference>
<evidence type="ECO:0000256" key="13">
    <source>
        <dbReference type="ARBA" id="ARBA00022975"/>
    </source>
</evidence>
<dbReference type="FunFam" id="3.40.50.20:FF:000001">
    <property type="entry name" value="Carbamoyl-phosphate synthase large chain"/>
    <property type="match status" value="1"/>
</dbReference>
<feature type="binding site" evidence="19">
    <location>
        <position position="841"/>
    </location>
    <ligand>
        <name>ATP</name>
        <dbReference type="ChEBI" id="CHEBI:30616"/>
        <label>2</label>
    </ligand>
</feature>
<dbReference type="InterPro" id="IPR011607">
    <property type="entry name" value="MGS-like_dom"/>
</dbReference>
<keyword evidence="5 19" id="KW-0055">Arginine biosynthesis</keyword>